<protein>
    <submittedName>
        <fullName evidence="2">Uncharacterized protein</fullName>
    </submittedName>
</protein>
<keyword evidence="3" id="KW-1185">Reference proteome</keyword>
<reference evidence="2 3" key="1">
    <citation type="submission" date="2019-02" db="EMBL/GenBank/DDBJ databases">
        <title>Deep-cultivation of Planctomycetes and their phenomic and genomic characterization uncovers novel biology.</title>
        <authorList>
            <person name="Wiegand S."/>
            <person name="Jogler M."/>
            <person name="Boedeker C."/>
            <person name="Pinto D."/>
            <person name="Vollmers J."/>
            <person name="Rivas-Marin E."/>
            <person name="Kohn T."/>
            <person name="Peeters S.H."/>
            <person name="Heuer A."/>
            <person name="Rast P."/>
            <person name="Oberbeckmann S."/>
            <person name="Bunk B."/>
            <person name="Jeske O."/>
            <person name="Meyerdierks A."/>
            <person name="Storesund J.E."/>
            <person name="Kallscheuer N."/>
            <person name="Luecker S."/>
            <person name="Lage O.M."/>
            <person name="Pohl T."/>
            <person name="Merkel B.J."/>
            <person name="Hornburger P."/>
            <person name="Mueller R.-W."/>
            <person name="Bruemmer F."/>
            <person name="Labrenz M."/>
            <person name="Spormann A.M."/>
            <person name="Op Den Camp H."/>
            <person name="Overmann J."/>
            <person name="Amann R."/>
            <person name="Jetten M.S.M."/>
            <person name="Mascher T."/>
            <person name="Medema M.H."/>
            <person name="Devos D.P."/>
            <person name="Kaster A.-K."/>
            <person name="Ovreas L."/>
            <person name="Rohde M."/>
            <person name="Galperin M.Y."/>
            <person name="Jogler C."/>
        </authorList>
    </citation>
    <scope>NUCLEOTIDE SEQUENCE [LARGE SCALE GENOMIC DNA]</scope>
    <source>
        <strain evidence="2 3">CA85</strain>
    </source>
</reference>
<feature type="region of interest" description="Disordered" evidence="1">
    <location>
        <begin position="1"/>
        <end position="22"/>
    </location>
</feature>
<dbReference type="AlphaFoldDB" id="A0A5C5XY49"/>
<evidence type="ECO:0000256" key="1">
    <source>
        <dbReference type="SAM" id="MobiDB-lite"/>
    </source>
</evidence>
<dbReference type="EMBL" id="SJPK01000004">
    <property type="protein sequence ID" value="TWT67489.1"/>
    <property type="molecule type" value="Genomic_DNA"/>
</dbReference>
<evidence type="ECO:0000313" key="3">
    <source>
        <dbReference type="Proteomes" id="UP000318053"/>
    </source>
</evidence>
<accession>A0A5C5XY49</accession>
<evidence type="ECO:0000313" key="2">
    <source>
        <dbReference type="EMBL" id="TWT67489.1"/>
    </source>
</evidence>
<dbReference type="SUPFAM" id="SSF158668">
    <property type="entry name" value="MtlR-like"/>
    <property type="match status" value="1"/>
</dbReference>
<sequence length="271" mass="29728">MEDGVHVLAGERRSTVPTDGQRYPTENTLIMTSIPNSPIDELAEKIFGESISNFARGNSVAKKQATRDVHPTIAALQFPEEYAVLVLGTRMDAELETIIKNGLHKQGNAKRLLSRLFSNFATKIGVAYACGFITKQMYDALELVRKIRNLYAHSEDPFAVRASEEYKQHSASLLNLNKDLTEKSAVELHSHSLQADSDSAAKVEDFKLVGILVTICDRLGSAAFFSVNGLEMPQISVIPAFFALTDTPEMVNVAGHRGFFPNTSGWPQNGG</sequence>
<dbReference type="Gene3D" id="1.20.120.330">
    <property type="entry name" value="Nucleotidyltransferases domain 2"/>
    <property type="match status" value="1"/>
</dbReference>
<comment type="caution">
    <text evidence="2">The sequence shown here is derived from an EMBL/GenBank/DDBJ whole genome shotgun (WGS) entry which is preliminary data.</text>
</comment>
<proteinExistence type="predicted"/>
<organism evidence="2 3">
    <name type="scientific">Allorhodopirellula solitaria</name>
    <dbReference type="NCBI Taxonomy" id="2527987"/>
    <lineage>
        <taxon>Bacteria</taxon>
        <taxon>Pseudomonadati</taxon>
        <taxon>Planctomycetota</taxon>
        <taxon>Planctomycetia</taxon>
        <taxon>Pirellulales</taxon>
        <taxon>Pirellulaceae</taxon>
        <taxon>Allorhodopirellula</taxon>
    </lineage>
</organism>
<dbReference type="Proteomes" id="UP000318053">
    <property type="component" value="Unassembled WGS sequence"/>
</dbReference>
<gene>
    <name evidence="2" type="ORF">CA85_23400</name>
</gene>
<dbReference type="InterPro" id="IPR038026">
    <property type="entry name" value="MtlR-like_sf"/>
</dbReference>
<name>A0A5C5XY49_9BACT</name>
<dbReference type="RefSeq" id="WP_186774868.1">
    <property type="nucleotide sequence ID" value="NZ_SJPK01000004.1"/>
</dbReference>